<dbReference type="GO" id="GO:0006397">
    <property type="term" value="P:mRNA processing"/>
    <property type="evidence" value="ECO:0007669"/>
    <property type="project" value="UniProtKB-KW"/>
</dbReference>
<dbReference type="AlphaFoldDB" id="A0AAN8XLB4"/>
<dbReference type="PANTHER" id="PTHR48028:SF4">
    <property type="entry name" value="SC35-LIKE SPLICING FACTOR"/>
    <property type="match status" value="1"/>
</dbReference>
<dbReference type="GO" id="GO:0008380">
    <property type="term" value="P:RNA splicing"/>
    <property type="evidence" value="ECO:0007669"/>
    <property type="project" value="UniProtKB-KW"/>
</dbReference>
<evidence type="ECO:0000256" key="3">
    <source>
        <dbReference type="ARBA" id="ARBA00022664"/>
    </source>
</evidence>
<feature type="region of interest" description="Disordered" evidence="11">
    <location>
        <begin position="121"/>
        <end position="148"/>
    </location>
</feature>
<evidence type="ECO:0000313" key="14">
    <source>
        <dbReference type="EMBL" id="KAK6643043.1"/>
    </source>
</evidence>
<organism evidence="14 16">
    <name type="scientific">Polyplax serrata</name>
    <name type="common">Common mouse louse</name>
    <dbReference type="NCBI Taxonomy" id="468196"/>
    <lineage>
        <taxon>Eukaryota</taxon>
        <taxon>Metazoa</taxon>
        <taxon>Ecdysozoa</taxon>
        <taxon>Arthropoda</taxon>
        <taxon>Hexapoda</taxon>
        <taxon>Insecta</taxon>
        <taxon>Pterygota</taxon>
        <taxon>Neoptera</taxon>
        <taxon>Paraneoptera</taxon>
        <taxon>Psocodea</taxon>
        <taxon>Troctomorpha</taxon>
        <taxon>Phthiraptera</taxon>
        <taxon>Anoplura</taxon>
        <taxon>Polyplacidae</taxon>
        <taxon>Polyplax</taxon>
    </lineage>
</organism>
<evidence type="ECO:0000256" key="11">
    <source>
        <dbReference type="SAM" id="MobiDB-lite"/>
    </source>
</evidence>
<evidence type="ECO:0000256" key="6">
    <source>
        <dbReference type="ARBA" id="ARBA00023242"/>
    </source>
</evidence>
<evidence type="ECO:0000256" key="10">
    <source>
        <dbReference type="PROSITE-ProRule" id="PRU00176"/>
    </source>
</evidence>
<dbReference type="PROSITE" id="PS50102">
    <property type="entry name" value="RRM"/>
    <property type="match status" value="1"/>
</dbReference>
<evidence type="ECO:0000313" key="15">
    <source>
        <dbReference type="Proteomes" id="UP001359485"/>
    </source>
</evidence>
<evidence type="ECO:0000256" key="9">
    <source>
        <dbReference type="ARBA" id="ARBA00032663"/>
    </source>
</evidence>
<evidence type="ECO:0000256" key="4">
    <source>
        <dbReference type="ARBA" id="ARBA00022884"/>
    </source>
</evidence>
<evidence type="ECO:0000256" key="1">
    <source>
        <dbReference type="ARBA" id="ARBA00004123"/>
    </source>
</evidence>
<keyword evidence="15" id="KW-1185">Reference proteome</keyword>
<dbReference type="InterPro" id="IPR035979">
    <property type="entry name" value="RBD_domain_sf"/>
</dbReference>
<dbReference type="PANTHER" id="PTHR48028">
    <property type="entry name" value="GLYCINE-RICH RNA-BINDING PROTEIN RZ1A"/>
    <property type="match status" value="1"/>
</dbReference>
<gene>
    <name evidence="14" type="ORF">RUM43_004546</name>
    <name evidence="13" type="ORF">RUM44_010994</name>
</gene>
<dbReference type="InterPro" id="IPR051106">
    <property type="entry name" value="RNA-bind/splicing_reg"/>
</dbReference>
<evidence type="ECO:0000256" key="7">
    <source>
        <dbReference type="ARBA" id="ARBA00029589"/>
    </source>
</evidence>
<feature type="domain" description="RRM" evidence="12">
    <location>
        <begin position="13"/>
        <end position="103"/>
    </location>
</feature>
<accession>A0AAN8XLB4</accession>
<dbReference type="GO" id="GO:0005634">
    <property type="term" value="C:nucleus"/>
    <property type="evidence" value="ECO:0007669"/>
    <property type="project" value="UniProtKB-SubCell"/>
</dbReference>
<keyword evidence="5" id="KW-0508">mRNA splicing</keyword>
<keyword evidence="4 10" id="KW-0694">RNA-binding</keyword>
<dbReference type="EMBL" id="JAWJWE010000002">
    <property type="protein sequence ID" value="KAK6643043.1"/>
    <property type="molecule type" value="Genomic_DNA"/>
</dbReference>
<dbReference type="CDD" id="cd12311">
    <property type="entry name" value="RRM_SRSF2_SRSF8"/>
    <property type="match status" value="1"/>
</dbReference>
<dbReference type="Proteomes" id="UP001372834">
    <property type="component" value="Unassembled WGS sequence"/>
</dbReference>
<comment type="subcellular location">
    <subcellularLocation>
        <location evidence="1">Nucleus</location>
    </subcellularLocation>
</comment>
<evidence type="ECO:0000256" key="8">
    <source>
        <dbReference type="ARBA" id="ARBA00029667"/>
    </source>
</evidence>
<evidence type="ECO:0000256" key="2">
    <source>
        <dbReference type="ARBA" id="ARBA00015058"/>
    </source>
</evidence>
<dbReference type="Pfam" id="PF00076">
    <property type="entry name" value="RRM_1"/>
    <property type="match status" value="1"/>
</dbReference>
<evidence type="ECO:0000259" key="12">
    <source>
        <dbReference type="PROSITE" id="PS50102"/>
    </source>
</evidence>
<protein>
    <recommendedName>
        <fullName evidence="2">Serine/arginine-rich splicing factor 2</fullName>
    </recommendedName>
    <alternativeName>
        <fullName evidence="9">Splicing component, 35 kDa</fullName>
    </alternativeName>
    <alternativeName>
        <fullName evidence="8">Splicing factor SC35</fullName>
    </alternativeName>
    <alternativeName>
        <fullName evidence="7">Splicing factor, arginine/serine-rich 2</fullName>
    </alternativeName>
</protein>
<dbReference type="Proteomes" id="UP001359485">
    <property type="component" value="Unassembled WGS sequence"/>
</dbReference>
<proteinExistence type="predicted"/>
<evidence type="ECO:0000313" key="13">
    <source>
        <dbReference type="EMBL" id="KAK6624136.1"/>
    </source>
</evidence>
<comment type="caution">
    <text evidence="14">The sequence shown here is derived from an EMBL/GenBank/DDBJ whole genome shotgun (WGS) entry which is preliminary data.</text>
</comment>
<name>A0AAN8XLB4_POLSC</name>
<keyword evidence="6" id="KW-0539">Nucleus</keyword>
<dbReference type="SMART" id="SM00360">
    <property type="entry name" value="RRM"/>
    <property type="match status" value="1"/>
</dbReference>
<sequence length="193" mass="20695">MTGKSPPNIDGMTSLKVGNISYRTRTLDLHHIFGKFGDVGDVYIPRDKHSKHSRGFAFVRFYDKRDAEDALDAMDGGVVGVAGLVRDHAVDRGLEVVLDLDQGDDPTSHTQDPVVALGPTARAHMGNPKVDRDRNQENAVGHVPGPNRQKGAVAAFGRGCAVPGSATMIWPNLGGIRCASQLTECHPAYLCLA</sequence>
<dbReference type="EMBL" id="JAWJWF010000046">
    <property type="protein sequence ID" value="KAK6624136.1"/>
    <property type="molecule type" value="Genomic_DNA"/>
</dbReference>
<evidence type="ECO:0000256" key="5">
    <source>
        <dbReference type="ARBA" id="ARBA00023187"/>
    </source>
</evidence>
<reference evidence="14 16" key="1">
    <citation type="submission" date="2023-10" db="EMBL/GenBank/DDBJ databases">
        <title>Genomes of two closely related lineages of the louse Polyplax serrata with different host specificities.</title>
        <authorList>
            <person name="Martinu J."/>
            <person name="Tarabai H."/>
            <person name="Stefka J."/>
            <person name="Hypsa V."/>
        </authorList>
    </citation>
    <scope>NUCLEOTIDE SEQUENCE [LARGE SCALE GENOMIC DNA]</scope>
    <source>
        <strain evidence="13">98ZLc_SE</strain>
        <strain evidence="14">HR10_N</strain>
    </source>
</reference>
<dbReference type="InterPro" id="IPR000504">
    <property type="entry name" value="RRM_dom"/>
</dbReference>
<evidence type="ECO:0000313" key="16">
    <source>
        <dbReference type="Proteomes" id="UP001372834"/>
    </source>
</evidence>
<dbReference type="InterPro" id="IPR012677">
    <property type="entry name" value="Nucleotide-bd_a/b_plait_sf"/>
</dbReference>
<keyword evidence="3" id="KW-0507">mRNA processing</keyword>
<dbReference type="GO" id="GO:0003723">
    <property type="term" value="F:RNA binding"/>
    <property type="evidence" value="ECO:0007669"/>
    <property type="project" value="UniProtKB-UniRule"/>
</dbReference>
<dbReference type="Gene3D" id="3.30.70.330">
    <property type="match status" value="1"/>
</dbReference>
<dbReference type="SUPFAM" id="SSF54928">
    <property type="entry name" value="RNA-binding domain, RBD"/>
    <property type="match status" value="1"/>
</dbReference>